<dbReference type="Proteomes" id="UP001417504">
    <property type="component" value="Unassembled WGS sequence"/>
</dbReference>
<dbReference type="InterPro" id="IPR000192">
    <property type="entry name" value="Aminotrans_V_dom"/>
</dbReference>
<dbReference type="Gene3D" id="3.40.640.10">
    <property type="entry name" value="Type I PLP-dependent aspartate aminotransferase-like (Major domain)"/>
    <property type="match status" value="1"/>
</dbReference>
<name>A0AAP0I653_9MAGN</name>
<evidence type="ECO:0000259" key="3">
    <source>
        <dbReference type="Pfam" id="PF00266"/>
    </source>
</evidence>
<comment type="caution">
    <text evidence="4">The sequence shown here is derived from an EMBL/GenBank/DDBJ whole genome shotgun (WGS) entry which is preliminary data.</text>
</comment>
<gene>
    <name evidence="4" type="ORF">Sjap_017415</name>
</gene>
<evidence type="ECO:0000313" key="5">
    <source>
        <dbReference type="Proteomes" id="UP001417504"/>
    </source>
</evidence>
<feature type="region of interest" description="Disordered" evidence="2">
    <location>
        <begin position="1"/>
        <end position="57"/>
    </location>
</feature>
<keyword evidence="5" id="KW-1185">Reference proteome</keyword>
<dbReference type="PANTHER" id="PTHR43586:SF8">
    <property type="entry name" value="CYSTEINE DESULFURASE 1, CHLOROPLASTIC"/>
    <property type="match status" value="1"/>
</dbReference>
<evidence type="ECO:0000256" key="1">
    <source>
        <dbReference type="ARBA" id="ARBA00022898"/>
    </source>
</evidence>
<dbReference type="InterPro" id="IPR015421">
    <property type="entry name" value="PyrdxlP-dep_Trfase_major"/>
</dbReference>
<dbReference type="SUPFAM" id="SSF53383">
    <property type="entry name" value="PLP-dependent transferases"/>
    <property type="match status" value="1"/>
</dbReference>
<dbReference type="Gene3D" id="3.90.1150.10">
    <property type="entry name" value="Aspartate Aminotransferase, domain 1"/>
    <property type="match status" value="1"/>
</dbReference>
<accession>A0AAP0I653</accession>
<keyword evidence="1" id="KW-0663">Pyridoxal phosphate</keyword>
<feature type="compositionally biased region" description="Basic and acidic residues" evidence="2">
    <location>
        <begin position="32"/>
        <end position="52"/>
    </location>
</feature>
<feature type="domain" description="Aminotransferase class V" evidence="3">
    <location>
        <begin position="105"/>
        <end position="452"/>
    </location>
</feature>
<reference evidence="4 5" key="1">
    <citation type="submission" date="2024-01" db="EMBL/GenBank/DDBJ databases">
        <title>Genome assemblies of Stephania.</title>
        <authorList>
            <person name="Yang L."/>
        </authorList>
    </citation>
    <scope>NUCLEOTIDE SEQUENCE [LARGE SCALE GENOMIC DNA]</scope>
    <source>
        <strain evidence="4">QJT</strain>
        <tissue evidence="4">Leaf</tissue>
    </source>
</reference>
<evidence type="ECO:0000313" key="4">
    <source>
        <dbReference type="EMBL" id="KAK9109355.1"/>
    </source>
</evidence>
<evidence type="ECO:0000256" key="2">
    <source>
        <dbReference type="SAM" id="MobiDB-lite"/>
    </source>
</evidence>
<dbReference type="EMBL" id="JBBNAE010000007">
    <property type="protein sequence ID" value="KAK9109355.1"/>
    <property type="molecule type" value="Genomic_DNA"/>
</dbReference>
<proteinExistence type="predicted"/>
<sequence>MSGLELHRKPITKSQSNASNKKIRHAKLTRPTFHDKDEVPSTDKEENNRERDDAENDDLNFVKVAFGDVNSEGTDGEDKCSWLRSQLIGDGVEIRTPFGKRCLTYADYTASGRSLHHVENFIVDKVLPYYGNTHTEDSYVGHRTTKMVNAAVKYVKRCMGGGPKDVLLFCGSGATAAIKRLQEVMGITVPSILRTKAVRELVKPEERWVVFVGPYEHHSNLLSWRESLADVVEIGATKDGLIDVNMLRRELQSRKHLKRPMLGSFSACSNVTGICTNTRAIARVLHEHGAFACFDFATSGPYVKIDFRSGAIDGYDAVFLSTHKFVGGPGAPGILLMNKALYKLRSAPPSTCGGGTVCYVNGFNKKDTLYLDDIEEREDAGTPAIIQKIRAALAFSVKEYVGYQMIEPQEKLWVQTALKRFMPNPSIRVLGNTSVRRQPVISFLINTTSLDDNHETHHEQIEGRMETHMMKGGGLKKDKPLNCRFVAKLLNDLFGIQARGGCACAGPYGHLLLDIGKKQSLALRAAIQKGYNGVKAGWTRISFIYYMSRAEFDFILNAIEFIAQYGQRFLPLYNFNWKTGDWTFGKSSIKNRLGNQELETALDSLNLGTIRAFASAGDADGGQNLHHDYSSRDSRHQTISETNGNMDIKYMAYLETAHRVAQLLPKFPSQRSLPKGIDPDILHFKI</sequence>
<dbReference type="PANTHER" id="PTHR43586">
    <property type="entry name" value="CYSTEINE DESULFURASE"/>
    <property type="match status" value="1"/>
</dbReference>
<organism evidence="4 5">
    <name type="scientific">Stephania japonica</name>
    <dbReference type="NCBI Taxonomy" id="461633"/>
    <lineage>
        <taxon>Eukaryota</taxon>
        <taxon>Viridiplantae</taxon>
        <taxon>Streptophyta</taxon>
        <taxon>Embryophyta</taxon>
        <taxon>Tracheophyta</taxon>
        <taxon>Spermatophyta</taxon>
        <taxon>Magnoliopsida</taxon>
        <taxon>Ranunculales</taxon>
        <taxon>Menispermaceae</taxon>
        <taxon>Menispermoideae</taxon>
        <taxon>Cissampelideae</taxon>
        <taxon>Stephania</taxon>
    </lineage>
</organism>
<protein>
    <recommendedName>
        <fullName evidence="3">Aminotransferase class V domain-containing protein</fullName>
    </recommendedName>
</protein>
<dbReference type="InterPro" id="IPR015424">
    <property type="entry name" value="PyrdxlP-dep_Trfase"/>
</dbReference>
<dbReference type="AlphaFoldDB" id="A0AAP0I653"/>
<dbReference type="Pfam" id="PF00266">
    <property type="entry name" value="Aminotran_5"/>
    <property type="match status" value="1"/>
</dbReference>
<dbReference type="InterPro" id="IPR015422">
    <property type="entry name" value="PyrdxlP-dep_Trfase_small"/>
</dbReference>